<gene>
    <name evidence="3" type="ORF">TSTA_025750</name>
</gene>
<evidence type="ECO:0000256" key="1">
    <source>
        <dbReference type="ARBA" id="ARBA00023125"/>
    </source>
</evidence>
<dbReference type="InterPro" id="IPR050863">
    <property type="entry name" value="CenT-Element_Derived"/>
</dbReference>
<dbReference type="HOGENOM" id="CLU_013929_14_1_1"/>
<dbReference type="VEuPathDB" id="FungiDB:TSTA_025750"/>
<evidence type="ECO:0000313" key="3">
    <source>
        <dbReference type="EMBL" id="EED19259.1"/>
    </source>
</evidence>
<dbReference type="PROSITE" id="PS51253">
    <property type="entry name" value="HTH_CENPB"/>
    <property type="match status" value="1"/>
</dbReference>
<dbReference type="GeneID" id="8107987"/>
<dbReference type="Proteomes" id="UP000001745">
    <property type="component" value="Unassembled WGS sequence"/>
</dbReference>
<dbReference type="AlphaFoldDB" id="B8M4R4"/>
<proteinExistence type="predicted"/>
<organism evidence="3 4">
    <name type="scientific">Talaromyces stipitatus (strain ATCC 10500 / CBS 375.48 / QM 6759 / NRRL 1006)</name>
    <name type="common">Penicillium stipitatum</name>
    <dbReference type="NCBI Taxonomy" id="441959"/>
    <lineage>
        <taxon>Eukaryota</taxon>
        <taxon>Fungi</taxon>
        <taxon>Dikarya</taxon>
        <taxon>Ascomycota</taxon>
        <taxon>Pezizomycotina</taxon>
        <taxon>Eurotiomycetes</taxon>
        <taxon>Eurotiomycetidae</taxon>
        <taxon>Eurotiales</taxon>
        <taxon>Trichocomaceae</taxon>
        <taxon>Talaromyces</taxon>
        <taxon>Talaromyces sect. Talaromyces</taxon>
    </lineage>
</organism>
<name>B8M4R4_TALSN</name>
<dbReference type="Pfam" id="PF03221">
    <property type="entry name" value="HTH_Tnp_Tc5"/>
    <property type="match status" value="1"/>
</dbReference>
<dbReference type="PANTHER" id="PTHR19303">
    <property type="entry name" value="TRANSPOSON"/>
    <property type="match status" value="1"/>
</dbReference>
<dbReference type="PANTHER" id="PTHR19303:SF74">
    <property type="entry name" value="POGO TRANSPOSABLE ELEMENT WITH KRAB DOMAIN"/>
    <property type="match status" value="1"/>
</dbReference>
<keyword evidence="1" id="KW-0238">DNA-binding</keyword>
<dbReference type="RefSeq" id="XP_002479693.1">
    <property type="nucleotide sequence ID" value="XM_002479648.1"/>
</dbReference>
<keyword evidence="4" id="KW-1185">Reference proteome</keyword>
<dbReference type="GO" id="GO:0005634">
    <property type="term" value="C:nucleus"/>
    <property type="evidence" value="ECO:0007669"/>
    <property type="project" value="TreeGrafter"/>
</dbReference>
<dbReference type="OrthoDB" id="4230268at2759"/>
<accession>B8M4R4</accession>
<dbReference type="eggNOG" id="KOG3105">
    <property type="taxonomic scope" value="Eukaryota"/>
</dbReference>
<dbReference type="InParanoid" id="B8M4R4"/>
<dbReference type="EMBL" id="EQ962654">
    <property type="protein sequence ID" value="EED19259.1"/>
    <property type="molecule type" value="Genomic_DNA"/>
</dbReference>
<dbReference type="Pfam" id="PF03184">
    <property type="entry name" value="DDE_1"/>
    <property type="match status" value="1"/>
</dbReference>
<dbReference type="InterPro" id="IPR004875">
    <property type="entry name" value="DDE_SF_endonuclease_dom"/>
</dbReference>
<dbReference type="PhylomeDB" id="B8M4R4"/>
<reference evidence="4" key="1">
    <citation type="journal article" date="2015" name="Genome Announc.">
        <title>Genome sequence of the AIDS-associated pathogen Penicillium marneffei (ATCC18224) and its near taxonomic relative Talaromyces stipitatus (ATCC10500).</title>
        <authorList>
            <person name="Nierman W.C."/>
            <person name="Fedorova-Abrams N.D."/>
            <person name="Andrianopoulos A."/>
        </authorList>
    </citation>
    <scope>NUCLEOTIDE SEQUENCE [LARGE SCALE GENOMIC DNA]</scope>
    <source>
        <strain evidence="4">ATCC 10500 / CBS 375.48 / QM 6759 / NRRL 1006</strain>
    </source>
</reference>
<sequence length="498" mass="57548">MRTSVIVAREFNVPYRRLLARVNGQTALQERPTQNNILTNDQECAVKAWIDNVDLMGIPPTNRMIISCANAILQDANPHVQPPPTVGTGWVYRFTKRIGYTRVKQKIIDPKRLEAEDLGVIQTWFDRLEIQLRINKITPSKLWNFDETGFQVGQGKNESIVTQFPRTSTRIASASSRESLTIIESVSAAGKVIPPLIILKGKHHMEEWYQNLFEDDYCVAYSEKGYSNAELTYEWLHHFDLSTQEYAKNGYRMLLMDNFKAHLTYEFIEHCRKQKIIIYCFPPHTTHFLQPLDDIPFQAYKHFHGIEVNKQMRAGAYDFDKYDFLYHLATVRNQTFTSRIIRAGFRDVGIHPYNPELVMDKLNAAEILDAVPILEIYDGEEQAIPSSPTTRSTSPPLDSYKIGRHIKKIEQDLELIKEGIKHISPNLERRVRRIMKGSLINAQISASHRRQVNHLLDVNRRKSKAKTRRQILNVGGVLTVRDANTKIEARKVLEIEKR</sequence>
<dbReference type="InterPro" id="IPR006600">
    <property type="entry name" value="HTH_CenpB_DNA-bd_dom"/>
</dbReference>
<dbReference type="GO" id="GO:0003677">
    <property type="term" value="F:DNA binding"/>
    <property type="evidence" value="ECO:0007669"/>
    <property type="project" value="UniProtKB-KW"/>
</dbReference>
<evidence type="ECO:0000259" key="2">
    <source>
        <dbReference type="PROSITE" id="PS51253"/>
    </source>
</evidence>
<evidence type="ECO:0000313" key="4">
    <source>
        <dbReference type="Proteomes" id="UP000001745"/>
    </source>
</evidence>
<protein>
    <submittedName>
        <fullName evidence="3">Transposon, putative</fullName>
    </submittedName>
</protein>
<feature type="domain" description="HTH CENPB-type" evidence="2">
    <location>
        <begin position="30"/>
        <end position="104"/>
    </location>
</feature>